<feature type="compositionally biased region" description="Polar residues" evidence="1">
    <location>
        <begin position="477"/>
        <end position="486"/>
    </location>
</feature>
<dbReference type="Proteomes" id="UP001633002">
    <property type="component" value="Unassembled WGS sequence"/>
</dbReference>
<accession>A0ABD3HDS4</accession>
<protein>
    <submittedName>
        <fullName evidence="2">Uncharacterized protein</fullName>
    </submittedName>
</protein>
<evidence type="ECO:0000313" key="3">
    <source>
        <dbReference type="Proteomes" id="UP001633002"/>
    </source>
</evidence>
<evidence type="ECO:0000313" key="2">
    <source>
        <dbReference type="EMBL" id="KAL3688555.1"/>
    </source>
</evidence>
<proteinExistence type="predicted"/>
<comment type="caution">
    <text evidence="2">The sequence shown here is derived from an EMBL/GenBank/DDBJ whole genome shotgun (WGS) entry which is preliminary data.</text>
</comment>
<feature type="compositionally biased region" description="Low complexity" evidence="1">
    <location>
        <begin position="549"/>
        <end position="565"/>
    </location>
</feature>
<dbReference type="EMBL" id="JBJQOH010000004">
    <property type="protein sequence ID" value="KAL3688555.1"/>
    <property type="molecule type" value="Genomic_DNA"/>
</dbReference>
<sequence length="629" mass="71985">MFDEAAIRDFFRGKDFHLGVDPVELNNLLYCGDHGRDICHDCSLEFAYSNAEIGNGFQLPETGTPEYPAQLRNIRDPTKRSYVGKRWLNLQETLYPSKCPEPPEADCIRLPAIQISDGDTFSKLPLEKKLLLLFRQLQGLTSSQRYYWNNQARIMIEDYDTFMEAAVLYEEELNDLISRGNDLFHLRGRVATASHIRDIGKANILSKFAFFLELNTLRSFWRTMEMTADAFILHLERFDEEADSHVVVTEKAKGFLLQWIAQIFWSVQHAQFRLNYLRGLQDEVYQRGVFPFYPVHMPAMMEDRDIHLIIAKLAKAKLHDLAGFACLFTEFNEAANFPDQMGAVNVELMASIDELSARFRTLEKVISAALLVGRRGDSKPATPKKCSYLERLIAKENAYRQAHAGKFLRPPFTKIADNQFTVKMFDEFKSVYSLLYRESLRKQWRAEEFSLLPIDVAMRRQHRLEVEKKKKKKKPSLTASDTSYEQADTAEARSVPEGAFSDPTLLWEVGSGTAEKYVPPVIREKVKTRKQSINDEGSADTTSDISQDEGVPVPQEEGVPVPQHEGAPAVRRCLDQLKKSDVVTRDLLWRKVKGTLKWSNLVQFLTRLGCKLLPQDGSKKKIVDPLTGR</sequence>
<evidence type="ECO:0000256" key="1">
    <source>
        <dbReference type="SAM" id="MobiDB-lite"/>
    </source>
</evidence>
<gene>
    <name evidence="2" type="ORF">R1sor_014864</name>
</gene>
<name>A0ABD3HDS4_9MARC</name>
<organism evidence="2 3">
    <name type="scientific">Riccia sorocarpa</name>
    <dbReference type="NCBI Taxonomy" id="122646"/>
    <lineage>
        <taxon>Eukaryota</taxon>
        <taxon>Viridiplantae</taxon>
        <taxon>Streptophyta</taxon>
        <taxon>Embryophyta</taxon>
        <taxon>Marchantiophyta</taxon>
        <taxon>Marchantiopsida</taxon>
        <taxon>Marchantiidae</taxon>
        <taxon>Marchantiales</taxon>
        <taxon>Ricciaceae</taxon>
        <taxon>Riccia</taxon>
    </lineage>
</organism>
<feature type="region of interest" description="Disordered" evidence="1">
    <location>
        <begin position="528"/>
        <end position="566"/>
    </location>
</feature>
<keyword evidence="3" id="KW-1185">Reference proteome</keyword>
<feature type="region of interest" description="Disordered" evidence="1">
    <location>
        <begin position="465"/>
        <end position="495"/>
    </location>
</feature>
<dbReference type="AlphaFoldDB" id="A0ABD3HDS4"/>
<reference evidence="2 3" key="1">
    <citation type="submission" date="2024-09" db="EMBL/GenBank/DDBJ databases">
        <title>Chromosome-scale assembly of Riccia sorocarpa.</title>
        <authorList>
            <person name="Paukszto L."/>
        </authorList>
    </citation>
    <scope>NUCLEOTIDE SEQUENCE [LARGE SCALE GENOMIC DNA]</scope>
    <source>
        <strain evidence="2">LP-2024</strain>
        <tissue evidence="2">Aerial parts of the thallus</tissue>
    </source>
</reference>